<keyword evidence="1" id="KW-1133">Transmembrane helix</keyword>
<feature type="transmembrane region" description="Helical" evidence="1">
    <location>
        <begin position="30"/>
        <end position="55"/>
    </location>
</feature>
<keyword evidence="1" id="KW-0472">Membrane</keyword>
<protein>
    <submittedName>
        <fullName evidence="2">Uncharacterized protein</fullName>
    </submittedName>
</protein>
<proteinExistence type="predicted"/>
<organism evidence="2 3">
    <name type="scientific">Desulfurella multipotens</name>
    <dbReference type="NCBI Taxonomy" id="79269"/>
    <lineage>
        <taxon>Bacteria</taxon>
        <taxon>Pseudomonadati</taxon>
        <taxon>Campylobacterota</taxon>
        <taxon>Desulfurellia</taxon>
        <taxon>Desulfurellales</taxon>
        <taxon>Desulfurellaceae</taxon>
        <taxon>Desulfurella</taxon>
    </lineage>
</organism>
<evidence type="ECO:0000256" key="1">
    <source>
        <dbReference type="SAM" id="Phobius"/>
    </source>
</evidence>
<name>A0A1G6HSY3_9BACT</name>
<dbReference type="AlphaFoldDB" id="A0A1G6HSY3"/>
<keyword evidence="3" id="KW-1185">Reference proteome</keyword>
<accession>A0A1G6HSY3</accession>
<dbReference type="EMBL" id="FMYU01000001">
    <property type="protein sequence ID" value="SDB97389.1"/>
    <property type="molecule type" value="Genomic_DNA"/>
</dbReference>
<keyword evidence="1" id="KW-0812">Transmembrane</keyword>
<reference evidence="3" key="1">
    <citation type="submission" date="2016-10" db="EMBL/GenBank/DDBJ databases">
        <authorList>
            <person name="Varghese N."/>
            <person name="Submissions S."/>
        </authorList>
    </citation>
    <scope>NUCLEOTIDE SEQUENCE [LARGE SCALE GENOMIC DNA]</scope>
    <source>
        <strain evidence="3">DSM 8415</strain>
    </source>
</reference>
<dbReference type="Proteomes" id="UP000199411">
    <property type="component" value="Unassembled WGS sequence"/>
</dbReference>
<evidence type="ECO:0000313" key="2">
    <source>
        <dbReference type="EMBL" id="SDB97389.1"/>
    </source>
</evidence>
<gene>
    <name evidence="2" type="ORF">SAMN05660835_00106</name>
</gene>
<evidence type="ECO:0000313" key="3">
    <source>
        <dbReference type="Proteomes" id="UP000199411"/>
    </source>
</evidence>
<sequence>MFIFLAIFAFLINVPFGRLRSKVKKFSWRWFAYIHLPIPFIALPRILLGISYYFIPLFLVASVAGQITGSRLKFGTQKV</sequence>